<evidence type="ECO:0000313" key="2">
    <source>
        <dbReference type="EMBL" id="SQI32919.1"/>
    </source>
</evidence>
<evidence type="ECO:0008006" key="4">
    <source>
        <dbReference type="Google" id="ProtNLM"/>
    </source>
</evidence>
<dbReference type="STRING" id="1219011.GCA_001895045_04140"/>
<sequence length="152" mass="16356">MQNQDIQTPVPGPESNADGVPTDKAPTGTPGAEDGSQKLNKEARYRVERNEARETVTALQARFERLQRAEVERIASAELAMGSDLFTLSGNTLTDYLDDDGNVDPEKVAADVAAVLTERPGLRKNAPAFDPSQGTGGSKPKQPTPSWDAMFK</sequence>
<gene>
    <name evidence="2" type="ORF">NCTC10994_02363</name>
</gene>
<dbReference type="KEGG" id="rcr:NCTC10994_02363"/>
<reference evidence="2 3" key="1">
    <citation type="submission" date="2018-06" db="EMBL/GenBank/DDBJ databases">
        <authorList>
            <consortium name="Pathogen Informatics"/>
            <person name="Doyle S."/>
        </authorList>
    </citation>
    <scope>NUCLEOTIDE SEQUENCE [LARGE SCALE GENOMIC DNA]</scope>
    <source>
        <strain evidence="2 3">NCTC10994</strain>
    </source>
</reference>
<name>A0A2X4U2R5_9NOCA</name>
<feature type="region of interest" description="Disordered" evidence="1">
    <location>
        <begin position="1"/>
        <end position="40"/>
    </location>
</feature>
<feature type="region of interest" description="Disordered" evidence="1">
    <location>
        <begin position="118"/>
        <end position="152"/>
    </location>
</feature>
<evidence type="ECO:0000313" key="3">
    <source>
        <dbReference type="Proteomes" id="UP000249091"/>
    </source>
</evidence>
<proteinExistence type="predicted"/>
<keyword evidence="3" id="KW-1185">Reference proteome</keyword>
<dbReference type="Proteomes" id="UP000249091">
    <property type="component" value="Chromosome 1"/>
</dbReference>
<accession>A0A2X4U2R5</accession>
<protein>
    <recommendedName>
        <fullName evidence="4">Scaffolding protein</fullName>
    </recommendedName>
</protein>
<organism evidence="2 3">
    <name type="scientific">Rhodococcus coprophilus</name>
    <dbReference type="NCBI Taxonomy" id="38310"/>
    <lineage>
        <taxon>Bacteria</taxon>
        <taxon>Bacillati</taxon>
        <taxon>Actinomycetota</taxon>
        <taxon>Actinomycetes</taxon>
        <taxon>Mycobacteriales</taxon>
        <taxon>Nocardiaceae</taxon>
        <taxon>Rhodococcus</taxon>
    </lineage>
</organism>
<evidence type="ECO:0000256" key="1">
    <source>
        <dbReference type="SAM" id="MobiDB-lite"/>
    </source>
</evidence>
<dbReference type="EMBL" id="LS483468">
    <property type="protein sequence ID" value="SQI32919.1"/>
    <property type="molecule type" value="Genomic_DNA"/>
</dbReference>
<dbReference type="AlphaFoldDB" id="A0A2X4U2R5"/>